<feature type="domain" description="N-terminal Ras-GEF" evidence="3">
    <location>
        <begin position="106"/>
        <end position="208"/>
    </location>
</feature>
<feature type="region of interest" description="Disordered" evidence="2">
    <location>
        <begin position="61"/>
        <end position="97"/>
    </location>
</feature>
<feature type="non-terminal residue" evidence="4">
    <location>
        <position position="208"/>
    </location>
</feature>
<dbReference type="InterPro" id="IPR023578">
    <property type="entry name" value="Ras_GEF_dom_sf"/>
</dbReference>
<proteinExistence type="predicted"/>
<evidence type="ECO:0000256" key="1">
    <source>
        <dbReference type="PROSITE-ProRule" id="PRU00135"/>
    </source>
</evidence>
<evidence type="ECO:0000256" key="2">
    <source>
        <dbReference type="SAM" id="MobiDB-lite"/>
    </source>
</evidence>
<feature type="region of interest" description="Disordered" evidence="2">
    <location>
        <begin position="23"/>
        <end position="46"/>
    </location>
</feature>
<dbReference type="Pfam" id="PF00618">
    <property type="entry name" value="RasGEF_N"/>
    <property type="match status" value="1"/>
</dbReference>
<protein>
    <recommendedName>
        <fullName evidence="3">N-terminal Ras-GEF domain-containing protein</fullName>
    </recommendedName>
</protein>
<dbReference type="InterPro" id="IPR000651">
    <property type="entry name" value="Ras-like_Gua-exchang_fac_N"/>
</dbReference>
<dbReference type="PROSITE" id="PS50212">
    <property type="entry name" value="RASGEF_NTER"/>
    <property type="match status" value="1"/>
</dbReference>
<sequence>MAMYFYASRISAAVCTRQTADTKTEVPARSVYSQTSPSPPYWPAVHRPNKYARQNHLDKKVEDFDSDGKTLPGVSRSETNKPRSNKEVQPLPLKDKGSHKQDLLYEEGHLLSGTLEALVGLLFPDSDQHPDRAFLFAFLLVSRIFIKPPDLLGQIKTRYDDIRKQYGKEASYEGDQPTFIPRFIRLMAEWTEMYPYDFRDEKMMAHVR</sequence>
<dbReference type="SUPFAM" id="SSF48366">
    <property type="entry name" value="Ras GEF"/>
    <property type="match status" value="1"/>
</dbReference>
<dbReference type="EMBL" id="GEDC01019830">
    <property type="protein sequence ID" value="JAS17468.1"/>
    <property type="molecule type" value="Transcribed_RNA"/>
</dbReference>
<evidence type="ECO:0000313" key="4">
    <source>
        <dbReference type="EMBL" id="JAS17468.1"/>
    </source>
</evidence>
<dbReference type="CDD" id="cd06224">
    <property type="entry name" value="REM"/>
    <property type="match status" value="1"/>
</dbReference>
<reference evidence="4" key="1">
    <citation type="submission" date="2015-12" db="EMBL/GenBank/DDBJ databases">
        <title>De novo transcriptome assembly of four potential Pierce s Disease insect vectors from Arizona vineyards.</title>
        <authorList>
            <person name="Tassone E.E."/>
        </authorList>
    </citation>
    <scope>NUCLEOTIDE SEQUENCE</scope>
</reference>
<dbReference type="Gene3D" id="1.20.870.10">
    <property type="entry name" value="Son of sevenless (SoS) protein Chain: S domain 1"/>
    <property type="match status" value="1"/>
</dbReference>
<accession>A0A1B6CVL9</accession>
<gene>
    <name evidence="4" type="ORF">g.14</name>
</gene>
<name>A0A1B6CVL9_9HEMI</name>
<dbReference type="AlphaFoldDB" id="A0A1B6CVL9"/>
<organism evidence="4">
    <name type="scientific">Clastoptera arizonana</name>
    <name type="common">Arizona spittle bug</name>
    <dbReference type="NCBI Taxonomy" id="38151"/>
    <lineage>
        <taxon>Eukaryota</taxon>
        <taxon>Metazoa</taxon>
        <taxon>Ecdysozoa</taxon>
        <taxon>Arthropoda</taxon>
        <taxon>Hexapoda</taxon>
        <taxon>Insecta</taxon>
        <taxon>Pterygota</taxon>
        <taxon>Neoptera</taxon>
        <taxon>Paraneoptera</taxon>
        <taxon>Hemiptera</taxon>
        <taxon>Auchenorrhyncha</taxon>
        <taxon>Cercopoidea</taxon>
        <taxon>Clastopteridae</taxon>
        <taxon>Clastoptera</taxon>
    </lineage>
</organism>
<keyword evidence="1" id="KW-0344">Guanine-nucleotide releasing factor</keyword>
<evidence type="ECO:0000259" key="3">
    <source>
        <dbReference type="PROSITE" id="PS50212"/>
    </source>
</evidence>
<dbReference type="GO" id="GO:0005085">
    <property type="term" value="F:guanyl-nucleotide exchange factor activity"/>
    <property type="evidence" value="ECO:0007669"/>
    <property type="project" value="UniProtKB-KW"/>
</dbReference>